<dbReference type="RefSeq" id="WP_196105089.1">
    <property type="nucleotide sequence ID" value="NZ_CP064942.1"/>
</dbReference>
<keyword evidence="1" id="KW-0732">Signal</keyword>
<organism evidence="2 3">
    <name type="scientific">Pontivivens ytuae</name>
    <dbReference type="NCBI Taxonomy" id="2789856"/>
    <lineage>
        <taxon>Bacteria</taxon>
        <taxon>Pseudomonadati</taxon>
        <taxon>Pseudomonadota</taxon>
        <taxon>Alphaproteobacteria</taxon>
        <taxon>Rhodobacterales</taxon>
        <taxon>Paracoccaceae</taxon>
        <taxon>Pontivivens</taxon>
    </lineage>
</organism>
<reference evidence="2 3" key="1">
    <citation type="submission" date="2020-11" db="EMBL/GenBank/DDBJ databases">
        <title>Description of Pontivivens ytuae sp. nov. isolated from deep sea sediment of Mariana Trench.</title>
        <authorList>
            <person name="Wang Z."/>
            <person name="Sun Q.-L."/>
            <person name="Xu X.-D."/>
            <person name="Tang Y.-Z."/>
            <person name="Zhang J."/>
        </authorList>
    </citation>
    <scope>NUCLEOTIDE SEQUENCE [LARGE SCALE GENOMIC DNA]</scope>
    <source>
        <strain evidence="2 3">MT2928</strain>
    </source>
</reference>
<evidence type="ECO:0000313" key="2">
    <source>
        <dbReference type="EMBL" id="QPH55827.1"/>
    </source>
</evidence>
<dbReference type="EMBL" id="CP064942">
    <property type="protein sequence ID" value="QPH55827.1"/>
    <property type="molecule type" value="Genomic_DNA"/>
</dbReference>
<protein>
    <submittedName>
        <fullName evidence="2">Uncharacterized protein</fullName>
    </submittedName>
</protein>
<sequence>MLLRSLCLALLLIAVPAWAVSMSLPDGTTYEQTRNPNGVVLRSTQLLGGNRDVIYLGISCDVLSDRLGEGKWAFSPDAVIIDFIGESLSFRPAADFVGRDITACTF</sequence>
<gene>
    <name evidence="2" type="ORF">I0K15_08940</name>
</gene>
<keyword evidence="3" id="KW-1185">Reference proteome</keyword>
<feature type="chain" id="PRO_5032730953" evidence="1">
    <location>
        <begin position="20"/>
        <end position="106"/>
    </location>
</feature>
<evidence type="ECO:0000313" key="3">
    <source>
        <dbReference type="Proteomes" id="UP000594800"/>
    </source>
</evidence>
<accession>A0A7S9LV42</accession>
<dbReference type="Proteomes" id="UP000594800">
    <property type="component" value="Chromosome"/>
</dbReference>
<feature type="signal peptide" evidence="1">
    <location>
        <begin position="1"/>
        <end position="19"/>
    </location>
</feature>
<proteinExistence type="predicted"/>
<name>A0A7S9LV42_9RHOB</name>
<dbReference type="AlphaFoldDB" id="A0A7S9LV42"/>
<dbReference type="KEGG" id="poz:I0K15_08940"/>
<evidence type="ECO:0000256" key="1">
    <source>
        <dbReference type="SAM" id="SignalP"/>
    </source>
</evidence>